<evidence type="ECO:0000313" key="2">
    <source>
        <dbReference type="EMBL" id="EEZ30799.1"/>
    </source>
</evidence>
<evidence type="ECO:0000256" key="1">
    <source>
        <dbReference type="SAM" id="Phobius"/>
    </source>
</evidence>
<keyword evidence="1" id="KW-0472">Membrane</keyword>
<feature type="transmembrane region" description="Helical" evidence="1">
    <location>
        <begin position="38"/>
        <end position="57"/>
    </location>
</feature>
<gene>
    <name evidence="2" type="ORF">BALG_00919</name>
</gene>
<keyword evidence="1" id="KW-0812">Transmembrane</keyword>
<dbReference type="AlphaFoldDB" id="A0A0E1X3H0"/>
<proteinExistence type="predicted"/>
<dbReference type="HOGENOM" id="CLU_2932275_0_0_5"/>
<sequence>MTVFPIRPFLCYDYSAKGLKCLAKYYAESLMLYLVETFWPVLVLAILIGAATGWLTAGER</sequence>
<reference evidence="2" key="1">
    <citation type="submission" date="2009-01" db="EMBL/GenBank/DDBJ databases">
        <title>The Genome Sequence of Brucella pinnipedialis M292/94/1.</title>
        <authorList>
            <consortium name="The Broad Institute Genome Sequencing Platform"/>
            <person name="Ward D."/>
            <person name="Young S.K."/>
            <person name="Kodira C.D."/>
            <person name="Zeng Q."/>
            <person name="Koehrsen M."/>
            <person name="Alvarado L."/>
            <person name="Berlin A."/>
            <person name="Borenstein D."/>
            <person name="Chen Z."/>
            <person name="Engels R."/>
            <person name="Freedman E."/>
            <person name="Gellesch M."/>
            <person name="Goldberg J."/>
            <person name="Griggs A."/>
            <person name="Gujja S."/>
            <person name="Heiman D."/>
            <person name="Hepburn T."/>
            <person name="Howarth C."/>
            <person name="Jen D."/>
            <person name="Larson L."/>
            <person name="Lewis B."/>
            <person name="Mehta T."/>
            <person name="Park D."/>
            <person name="Pearson M."/>
            <person name="Roberts A."/>
            <person name="Saif S."/>
            <person name="Shea T."/>
            <person name="Shenoy N."/>
            <person name="Sisk P."/>
            <person name="Stolte C."/>
            <person name="Sykes S."/>
            <person name="Walk T."/>
            <person name="White J."/>
            <person name="Yandava C."/>
            <person name="Whatmore A.M."/>
            <person name="Perrett L.L."/>
            <person name="O'Callaghan D."/>
            <person name="Nusbaum C."/>
            <person name="Galagan J."/>
            <person name="Birren B."/>
        </authorList>
    </citation>
    <scope>NUCLEOTIDE SEQUENCE [LARGE SCALE GENOMIC DNA]</scope>
    <source>
        <strain evidence="2">M292/94/1</strain>
    </source>
</reference>
<accession>A0A0E1X3H0</accession>
<name>A0A0E1X3H0_9HYPH</name>
<keyword evidence="1" id="KW-1133">Transmembrane helix</keyword>
<dbReference type="Proteomes" id="UP000004659">
    <property type="component" value="Unassembled WGS sequence"/>
</dbReference>
<dbReference type="GeneID" id="93014786"/>
<organism evidence="2">
    <name type="scientific">Brucella pinnipedialis M292/94/1</name>
    <dbReference type="NCBI Taxonomy" id="520462"/>
    <lineage>
        <taxon>Bacteria</taxon>
        <taxon>Pseudomonadati</taxon>
        <taxon>Pseudomonadota</taxon>
        <taxon>Alphaproteobacteria</taxon>
        <taxon>Hyphomicrobiales</taxon>
        <taxon>Brucellaceae</taxon>
        <taxon>Brucella/Ochrobactrum group</taxon>
        <taxon>Brucella</taxon>
    </lineage>
</organism>
<dbReference type="RefSeq" id="WP_002963787.1">
    <property type="nucleotide sequence ID" value="NZ_EQ999546.1"/>
</dbReference>
<protein>
    <submittedName>
        <fullName evidence="2">Uncharacterized protein</fullName>
    </submittedName>
</protein>
<dbReference type="EMBL" id="EQ999546">
    <property type="protein sequence ID" value="EEZ30799.1"/>
    <property type="molecule type" value="Genomic_DNA"/>
</dbReference>